<keyword evidence="2" id="KW-0805">Transcription regulation</keyword>
<dbReference type="InterPro" id="IPR036390">
    <property type="entry name" value="WH_DNA-bd_sf"/>
</dbReference>
<dbReference type="Gene3D" id="3.40.190.10">
    <property type="entry name" value="Periplasmic binding protein-like II"/>
    <property type="match status" value="2"/>
</dbReference>
<dbReference type="FunFam" id="1.10.10.10:FF:000038">
    <property type="entry name" value="Glycine cleavage system transcriptional activator"/>
    <property type="match status" value="1"/>
</dbReference>
<dbReference type="InterPro" id="IPR036388">
    <property type="entry name" value="WH-like_DNA-bd_sf"/>
</dbReference>
<dbReference type="PANTHER" id="PTHR30537">
    <property type="entry name" value="HTH-TYPE TRANSCRIPTIONAL REGULATOR"/>
    <property type="match status" value="1"/>
</dbReference>
<dbReference type="InterPro" id="IPR005119">
    <property type="entry name" value="LysR_subst-bd"/>
</dbReference>
<evidence type="ECO:0000256" key="4">
    <source>
        <dbReference type="ARBA" id="ARBA00023163"/>
    </source>
</evidence>
<dbReference type="GO" id="GO:0043565">
    <property type="term" value="F:sequence-specific DNA binding"/>
    <property type="evidence" value="ECO:0007669"/>
    <property type="project" value="TreeGrafter"/>
</dbReference>
<dbReference type="GO" id="GO:0006351">
    <property type="term" value="P:DNA-templated transcription"/>
    <property type="evidence" value="ECO:0007669"/>
    <property type="project" value="TreeGrafter"/>
</dbReference>
<accession>A0A375HML6</accession>
<reference evidence="6 7" key="1">
    <citation type="submission" date="2018-01" db="EMBL/GenBank/DDBJ databases">
        <authorList>
            <person name="Clerissi C."/>
        </authorList>
    </citation>
    <scope>NUCLEOTIDE SEQUENCE [LARGE SCALE GENOMIC DNA]</scope>
    <source>
        <strain evidence="6">Cupriavidus taiwanensis STM 6160</strain>
        <plasmid evidence="7">ii</plasmid>
    </source>
</reference>
<dbReference type="PANTHER" id="PTHR30537:SF74">
    <property type="entry name" value="HTH-TYPE TRANSCRIPTIONAL REGULATOR TRPI"/>
    <property type="match status" value="1"/>
</dbReference>
<comment type="similarity">
    <text evidence="1">Belongs to the LysR transcriptional regulatory family.</text>
</comment>
<dbReference type="Pfam" id="PF00126">
    <property type="entry name" value="HTH_1"/>
    <property type="match status" value="1"/>
</dbReference>
<keyword evidence="6" id="KW-0614">Plasmid</keyword>
<dbReference type="PROSITE" id="PS50931">
    <property type="entry name" value="HTH_LYSR"/>
    <property type="match status" value="1"/>
</dbReference>
<keyword evidence="4" id="KW-0804">Transcription</keyword>
<dbReference type="Pfam" id="PF03466">
    <property type="entry name" value="LysR_substrate"/>
    <property type="match status" value="1"/>
</dbReference>
<dbReference type="NCBIfam" id="NF008352">
    <property type="entry name" value="PRK11139.1"/>
    <property type="match status" value="1"/>
</dbReference>
<evidence type="ECO:0000256" key="1">
    <source>
        <dbReference type="ARBA" id="ARBA00009437"/>
    </source>
</evidence>
<dbReference type="InterPro" id="IPR058163">
    <property type="entry name" value="LysR-type_TF_proteobact-type"/>
</dbReference>
<organism evidence="6 7">
    <name type="scientific">Cupriavidus neocaledonicus</name>
    <dbReference type="NCBI Taxonomy" id="1040979"/>
    <lineage>
        <taxon>Bacteria</taxon>
        <taxon>Pseudomonadati</taxon>
        <taxon>Pseudomonadota</taxon>
        <taxon>Betaproteobacteria</taxon>
        <taxon>Burkholderiales</taxon>
        <taxon>Burkholderiaceae</taxon>
        <taxon>Cupriavidus</taxon>
    </lineage>
</organism>
<dbReference type="CDD" id="cd08432">
    <property type="entry name" value="PBP2_GcdR_TrpI_HvrB_AmpR_like"/>
    <property type="match status" value="1"/>
</dbReference>
<gene>
    <name evidence="6" type="primary">gcvA</name>
    <name evidence="6" type="ORF">CBM2607_MP20133</name>
</gene>
<dbReference type="FunFam" id="3.40.190.10:FF:000017">
    <property type="entry name" value="Glycine cleavage system transcriptional activator"/>
    <property type="match status" value="1"/>
</dbReference>
<proteinExistence type="inferred from homology"/>
<evidence type="ECO:0000313" key="7">
    <source>
        <dbReference type="Proteomes" id="UP000255168"/>
    </source>
</evidence>
<dbReference type="Gene3D" id="1.10.10.10">
    <property type="entry name" value="Winged helix-like DNA-binding domain superfamily/Winged helix DNA-binding domain"/>
    <property type="match status" value="1"/>
</dbReference>
<dbReference type="SUPFAM" id="SSF46785">
    <property type="entry name" value="Winged helix' DNA-binding domain"/>
    <property type="match status" value="1"/>
</dbReference>
<dbReference type="InterPro" id="IPR000847">
    <property type="entry name" value="LysR_HTH_N"/>
</dbReference>
<protein>
    <submittedName>
        <fullName evidence="6">Glycine cleavage system transcriptional activator</fullName>
    </submittedName>
</protein>
<dbReference type="SUPFAM" id="SSF53850">
    <property type="entry name" value="Periplasmic binding protein-like II"/>
    <property type="match status" value="1"/>
</dbReference>
<evidence type="ECO:0000313" key="6">
    <source>
        <dbReference type="EMBL" id="SPD59481.1"/>
    </source>
</evidence>
<sequence length="310" mass="34373">MSNPQPYGRLAGMDKLPPLNALRAFEAAARHLSITTAAQELHVTPGAVSRQIRTLEEGLGVQLLHRGHRQISLTRTGEDYYRAVTRAMDDLREATRRLGKRARRKQLKVRAYTTFAMRWLIPRLSSFHAAHPGIEVLLTASLDPVDFRKEDIDGAIRLGDGKWSGVNTYRLVSNILVPVCSPGVAAGNPKVKKPADLRHQTLLHSIARPDDWAHWLKAARADAQVDARSGMTFQSSAMAYAAAVEGQGFAIAQRFLVAGDLEAGRLVAPFRQSVDMGDFTYYLLTPADRKESASMSVFREWLLAQCETRS</sequence>
<dbReference type="PRINTS" id="PR00039">
    <property type="entry name" value="HTHLYSR"/>
</dbReference>
<evidence type="ECO:0000259" key="5">
    <source>
        <dbReference type="PROSITE" id="PS50931"/>
    </source>
</evidence>
<evidence type="ECO:0000256" key="2">
    <source>
        <dbReference type="ARBA" id="ARBA00023015"/>
    </source>
</evidence>
<dbReference type="AlphaFoldDB" id="A0A375HML6"/>
<dbReference type="EMBL" id="LT984807">
    <property type="protein sequence ID" value="SPD59481.1"/>
    <property type="molecule type" value="Genomic_DNA"/>
</dbReference>
<keyword evidence="3" id="KW-0238">DNA-binding</keyword>
<evidence type="ECO:0000256" key="3">
    <source>
        <dbReference type="ARBA" id="ARBA00023125"/>
    </source>
</evidence>
<dbReference type="GO" id="GO:0003700">
    <property type="term" value="F:DNA-binding transcription factor activity"/>
    <property type="evidence" value="ECO:0007669"/>
    <property type="project" value="InterPro"/>
</dbReference>
<dbReference type="Proteomes" id="UP000255168">
    <property type="component" value="Plasmid II"/>
</dbReference>
<geneLocation type="plasmid" evidence="7">
    <name>ii</name>
</geneLocation>
<name>A0A375HML6_9BURK</name>
<feature type="domain" description="HTH lysR-type" evidence="5">
    <location>
        <begin position="17"/>
        <end position="74"/>
    </location>
</feature>